<gene>
    <name evidence="2" type="ORF">ODALV1_LOCUS31639</name>
</gene>
<keyword evidence="3" id="KW-1185">Reference proteome</keyword>
<dbReference type="EMBL" id="CAXLJM020000189">
    <property type="protein sequence ID" value="CAL8149122.1"/>
    <property type="molecule type" value="Genomic_DNA"/>
</dbReference>
<evidence type="ECO:0000259" key="1">
    <source>
        <dbReference type="Pfam" id="PF18701"/>
    </source>
</evidence>
<reference evidence="2 3" key="1">
    <citation type="submission" date="2024-08" db="EMBL/GenBank/DDBJ databases">
        <authorList>
            <person name="Cucini C."/>
            <person name="Frati F."/>
        </authorList>
    </citation>
    <scope>NUCLEOTIDE SEQUENCE [LARGE SCALE GENOMIC DNA]</scope>
</reference>
<evidence type="ECO:0000313" key="2">
    <source>
        <dbReference type="EMBL" id="CAL8149122.1"/>
    </source>
</evidence>
<organism evidence="2 3">
    <name type="scientific">Orchesella dallaii</name>
    <dbReference type="NCBI Taxonomy" id="48710"/>
    <lineage>
        <taxon>Eukaryota</taxon>
        <taxon>Metazoa</taxon>
        <taxon>Ecdysozoa</taxon>
        <taxon>Arthropoda</taxon>
        <taxon>Hexapoda</taxon>
        <taxon>Collembola</taxon>
        <taxon>Entomobryomorpha</taxon>
        <taxon>Entomobryoidea</taxon>
        <taxon>Orchesellidae</taxon>
        <taxon>Orchesellinae</taxon>
        <taxon>Orchesella</taxon>
    </lineage>
</organism>
<evidence type="ECO:0000313" key="3">
    <source>
        <dbReference type="Proteomes" id="UP001642540"/>
    </source>
</evidence>
<comment type="caution">
    <text evidence="2">The sequence shown here is derived from an EMBL/GenBank/DDBJ whole genome shotgun (WGS) entry which is preliminary data.</text>
</comment>
<feature type="domain" description="DUF5641" evidence="1">
    <location>
        <begin position="81"/>
        <end position="143"/>
    </location>
</feature>
<proteinExistence type="predicted"/>
<sequence>MLISPKYGFWTKLESWTPMIGKQEGNKVNAEEKKTGVSSLNLQDQDYTSEIKLNGHQVQEEVSRFSLLEAEQKLLKMVQTKPCNERRIVNVGDKVLVERNNKKRLKWPHGRFTEEYPDRNGAIKRVREKTSDVEFLTSIQCIYPLEASAQEYSTNIQKE</sequence>
<protein>
    <recommendedName>
        <fullName evidence="1">DUF5641 domain-containing protein</fullName>
    </recommendedName>
</protein>
<accession>A0ABP1SAP6</accession>
<dbReference type="InterPro" id="IPR040676">
    <property type="entry name" value="DUF5641"/>
</dbReference>
<dbReference type="Proteomes" id="UP001642540">
    <property type="component" value="Unassembled WGS sequence"/>
</dbReference>
<dbReference type="Pfam" id="PF18701">
    <property type="entry name" value="DUF5641"/>
    <property type="match status" value="1"/>
</dbReference>
<name>A0ABP1SAP6_9HEXA</name>